<dbReference type="GO" id="GO:0008757">
    <property type="term" value="F:S-adenosylmethionine-dependent methyltransferase activity"/>
    <property type="evidence" value="ECO:0007669"/>
    <property type="project" value="InterPro"/>
</dbReference>
<dbReference type="InterPro" id="IPR029063">
    <property type="entry name" value="SAM-dependent_MTases_sf"/>
</dbReference>
<evidence type="ECO:0000313" key="7">
    <source>
        <dbReference type="Proteomes" id="UP000273611"/>
    </source>
</evidence>
<dbReference type="PANTHER" id="PTHR44942:SF4">
    <property type="entry name" value="METHYLTRANSFERASE TYPE 11 DOMAIN-CONTAINING PROTEIN"/>
    <property type="match status" value="1"/>
</dbReference>
<dbReference type="GO" id="GO:0032259">
    <property type="term" value="P:methylation"/>
    <property type="evidence" value="ECO:0007669"/>
    <property type="project" value="UniProtKB-KW"/>
</dbReference>
<dbReference type="InterPro" id="IPR051052">
    <property type="entry name" value="Diverse_substrate_MTase"/>
</dbReference>
<dbReference type="Proteomes" id="UP000273611">
    <property type="component" value="Unassembled WGS sequence"/>
</dbReference>
<gene>
    <name evidence="6" type="ORF">EEQ99_09730</name>
</gene>
<dbReference type="SUPFAM" id="SSF53335">
    <property type="entry name" value="S-adenosyl-L-methionine-dependent methyltransferases"/>
    <property type="match status" value="1"/>
</dbReference>
<proteinExistence type="inferred from homology"/>
<keyword evidence="3 6" id="KW-0808">Transferase</keyword>
<organism evidence="6 7">
    <name type="scientific">Rhizobium anhuiense</name>
    <dbReference type="NCBI Taxonomy" id="1184720"/>
    <lineage>
        <taxon>Bacteria</taxon>
        <taxon>Pseudomonadati</taxon>
        <taxon>Pseudomonadota</taxon>
        <taxon>Alphaproteobacteria</taxon>
        <taxon>Hyphomicrobiales</taxon>
        <taxon>Rhizobiaceae</taxon>
        <taxon>Rhizobium/Agrobacterium group</taxon>
        <taxon>Rhizobium</taxon>
    </lineage>
</organism>
<name>A0A432NVG2_9HYPH</name>
<evidence type="ECO:0000256" key="3">
    <source>
        <dbReference type="ARBA" id="ARBA00022679"/>
    </source>
</evidence>
<dbReference type="AlphaFoldDB" id="A0A432NVG2"/>
<sequence>MPHNSKDAVDGVRDGNGKARPSVGREAFGNDPANYHRGRPPYPQATWTALRERAGLKAGIDILEIGAGSGLATRTLLGHRPRRLVAVEPDGRLADYLRASIDDARLDIVTAPFETADLEPAFFDLIAAATAFHWLDPINSLKKIHDLLRPGGAIALWWNVFGDAGRPDAFHDETLHLFANSASSPSSGDAERLPHGLDAEARVGELAATGFTADSPQFLLWTLTLDPPAVRRLYATFSNVTALPPVERGALLDALEDIAASRFGRHVERNMTTAIYTARRHS</sequence>
<dbReference type="CDD" id="cd02440">
    <property type="entry name" value="AdoMet_MTases"/>
    <property type="match status" value="1"/>
</dbReference>
<accession>A0A432NVG2</accession>
<comment type="caution">
    <text evidence="6">The sequence shown here is derived from an EMBL/GenBank/DDBJ whole genome shotgun (WGS) entry which is preliminary data.</text>
</comment>
<dbReference type="Pfam" id="PF08241">
    <property type="entry name" value="Methyltransf_11"/>
    <property type="match status" value="1"/>
</dbReference>
<dbReference type="Gene3D" id="3.40.50.150">
    <property type="entry name" value="Vaccinia Virus protein VP39"/>
    <property type="match status" value="1"/>
</dbReference>
<dbReference type="PANTHER" id="PTHR44942">
    <property type="entry name" value="METHYLTRANSF_11 DOMAIN-CONTAINING PROTEIN"/>
    <property type="match status" value="1"/>
</dbReference>
<reference evidence="6 7" key="1">
    <citation type="journal article" date="2015" name="Int. J. Syst. Evol. Microbiol.">
        <title>Rhizobium anhuiense sp. nov., isolated from effective nodules of Vicia faba and Pisum sativum.</title>
        <authorList>
            <person name="Zhang Y.J."/>
            <person name="Zheng W.T."/>
            <person name="Everall I."/>
            <person name="Young J.P."/>
            <person name="Zhang X.X."/>
            <person name="Tian C.F."/>
            <person name="Sui X.H."/>
            <person name="Wang E.T."/>
            <person name="Chen W.X."/>
        </authorList>
    </citation>
    <scope>NUCLEOTIDE SEQUENCE [LARGE SCALE GENOMIC DNA]</scope>
    <source>
        <strain evidence="6 7">CCBAU 23252</strain>
    </source>
</reference>
<dbReference type="EMBL" id="RIBW01000002">
    <property type="protein sequence ID" value="RUM03620.1"/>
    <property type="molecule type" value="Genomic_DNA"/>
</dbReference>
<evidence type="ECO:0000313" key="6">
    <source>
        <dbReference type="EMBL" id="RUM03620.1"/>
    </source>
</evidence>
<feature type="domain" description="Methyltransferase type 11" evidence="5">
    <location>
        <begin position="63"/>
        <end position="155"/>
    </location>
</feature>
<evidence type="ECO:0000259" key="5">
    <source>
        <dbReference type="Pfam" id="PF08241"/>
    </source>
</evidence>
<feature type="region of interest" description="Disordered" evidence="4">
    <location>
        <begin position="1"/>
        <end position="39"/>
    </location>
</feature>
<evidence type="ECO:0000256" key="1">
    <source>
        <dbReference type="ARBA" id="ARBA00008361"/>
    </source>
</evidence>
<keyword evidence="2 6" id="KW-0489">Methyltransferase</keyword>
<feature type="compositionally biased region" description="Basic and acidic residues" evidence="4">
    <location>
        <begin position="1"/>
        <end position="17"/>
    </location>
</feature>
<protein>
    <submittedName>
        <fullName evidence="6">Class I SAM-dependent methyltransferase</fullName>
    </submittedName>
</protein>
<evidence type="ECO:0000256" key="4">
    <source>
        <dbReference type="SAM" id="MobiDB-lite"/>
    </source>
</evidence>
<dbReference type="InterPro" id="IPR013216">
    <property type="entry name" value="Methyltransf_11"/>
</dbReference>
<evidence type="ECO:0000256" key="2">
    <source>
        <dbReference type="ARBA" id="ARBA00022603"/>
    </source>
</evidence>
<comment type="similarity">
    <text evidence="1">Belongs to the methyltransferase superfamily.</text>
</comment>